<evidence type="ECO:0000256" key="1">
    <source>
        <dbReference type="SAM" id="MobiDB-lite"/>
    </source>
</evidence>
<sequence length="54" mass="6620">MKALSHSLMGRRRGRRRRPRLKAKLLNTRRRSGPHHRRRPKPWIPQSPRRRIPP</sequence>
<accession>A0A0A9EYB1</accession>
<protein>
    <submittedName>
        <fullName evidence="2">Uncharacterized protein</fullName>
    </submittedName>
</protein>
<feature type="region of interest" description="Disordered" evidence="1">
    <location>
        <begin position="1"/>
        <end position="54"/>
    </location>
</feature>
<dbReference type="EMBL" id="GBRH01192146">
    <property type="protein sequence ID" value="JAE05750.1"/>
    <property type="molecule type" value="Transcribed_RNA"/>
</dbReference>
<organism evidence="2">
    <name type="scientific">Arundo donax</name>
    <name type="common">Giant reed</name>
    <name type="synonym">Donax arundinaceus</name>
    <dbReference type="NCBI Taxonomy" id="35708"/>
    <lineage>
        <taxon>Eukaryota</taxon>
        <taxon>Viridiplantae</taxon>
        <taxon>Streptophyta</taxon>
        <taxon>Embryophyta</taxon>
        <taxon>Tracheophyta</taxon>
        <taxon>Spermatophyta</taxon>
        <taxon>Magnoliopsida</taxon>
        <taxon>Liliopsida</taxon>
        <taxon>Poales</taxon>
        <taxon>Poaceae</taxon>
        <taxon>PACMAD clade</taxon>
        <taxon>Arundinoideae</taxon>
        <taxon>Arundineae</taxon>
        <taxon>Arundo</taxon>
    </lineage>
</organism>
<dbReference type="AlphaFoldDB" id="A0A0A9EYB1"/>
<reference evidence="2" key="2">
    <citation type="journal article" date="2015" name="Data Brief">
        <title>Shoot transcriptome of the giant reed, Arundo donax.</title>
        <authorList>
            <person name="Barrero R.A."/>
            <person name="Guerrero F.D."/>
            <person name="Moolhuijzen P."/>
            <person name="Goolsby J.A."/>
            <person name="Tidwell J."/>
            <person name="Bellgard S.E."/>
            <person name="Bellgard M.I."/>
        </authorList>
    </citation>
    <scope>NUCLEOTIDE SEQUENCE</scope>
    <source>
        <tissue evidence="2">Shoot tissue taken approximately 20 cm above the soil surface</tissue>
    </source>
</reference>
<feature type="compositionally biased region" description="Basic residues" evidence="1">
    <location>
        <begin position="9"/>
        <end position="41"/>
    </location>
</feature>
<evidence type="ECO:0000313" key="2">
    <source>
        <dbReference type="EMBL" id="JAE05750.1"/>
    </source>
</evidence>
<proteinExistence type="predicted"/>
<reference evidence="2" key="1">
    <citation type="submission" date="2014-09" db="EMBL/GenBank/DDBJ databases">
        <authorList>
            <person name="Magalhaes I.L.F."/>
            <person name="Oliveira U."/>
            <person name="Santos F.R."/>
            <person name="Vidigal T.H.D.A."/>
            <person name="Brescovit A.D."/>
            <person name="Santos A.J."/>
        </authorList>
    </citation>
    <scope>NUCLEOTIDE SEQUENCE</scope>
    <source>
        <tissue evidence="2">Shoot tissue taken approximately 20 cm above the soil surface</tissue>
    </source>
</reference>
<name>A0A0A9EYB1_ARUDO</name>